<name>A0A940NHY0_9BACI</name>
<dbReference type="RefSeq" id="WP_209402821.1">
    <property type="nucleotide sequence ID" value="NZ_JAGIYQ010000002.1"/>
</dbReference>
<evidence type="ECO:0000256" key="1">
    <source>
        <dbReference type="ARBA" id="ARBA00009625"/>
    </source>
</evidence>
<comment type="similarity">
    <text evidence="1">Belongs to the SIMIBI class G3E GTPase family. ArgK/MeaB subfamily.</text>
</comment>
<dbReference type="InterPro" id="IPR005129">
    <property type="entry name" value="GTPase_ArgK"/>
</dbReference>
<dbReference type="AlphaFoldDB" id="A0A940NHY0"/>
<keyword evidence="2" id="KW-0378">Hydrolase</keyword>
<organism evidence="2 3">
    <name type="scientific">Gottfriedia endophytica</name>
    <dbReference type="NCBI Taxonomy" id="2820819"/>
    <lineage>
        <taxon>Bacteria</taxon>
        <taxon>Bacillati</taxon>
        <taxon>Bacillota</taxon>
        <taxon>Bacilli</taxon>
        <taxon>Bacillales</taxon>
        <taxon>Bacillaceae</taxon>
        <taxon>Gottfriedia</taxon>
    </lineage>
</organism>
<dbReference type="Pfam" id="PF03308">
    <property type="entry name" value="MeaB"/>
    <property type="match status" value="1"/>
</dbReference>
<dbReference type="EMBL" id="JAGIYQ010000002">
    <property type="protein sequence ID" value="MBP0724377.1"/>
    <property type="molecule type" value="Genomic_DNA"/>
</dbReference>
<dbReference type="Gene3D" id="1.20.5.170">
    <property type="match status" value="1"/>
</dbReference>
<dbReference type="Proteomes" id="UP000682134">
    <property type="component" value="Unassembled WGS sequence"/>
</dbReference>
<proteinExistence type="inferred from homology"/>
<sequence>MNRKNQLPPNEIAYKIRSGHLPSLSRMITRVESNRLEDQNYANDVLNELLPYTGNSLRIGISGIPGSGKSTFMEAFGTKLCEQGMKIAVLAIDPSSPYSGGSILGDSTRMEKLTQHPNAFVRPSPSNGRHGGLHSKTFETMLLCEAAGYDIVFIETVGVGQSEGEVRELVDFFMLLTIARSGDDLQGIKRGILELVDYIIVNKCDGELIRESKQTAISLKHSLQLIKPPTKEWSQRVITCSSINGNGLDQIQNDINQFFDHIKQNDFLSQRRVDQKKNWFHRSIKQTILHSIYSDETVRNILLDQEIKFLNNEIGLSEASKKVLNSIYR</sequence>
<protein>
    <submittedName>
        <fullName evidence="2">Methylmalonyl Co-A mutase-associated GTPase MeaB</fullName>
        <ecNumber evidence="2">3.6.5.-</ecNumber>
    </submittedName>
</protein>
<evidence type="ECO:0000313" key="3">
    <source>
        <dbReference type="Proteomes" id="UP000682134"/>
    </source>
</evidence>
<dbReference type="PANTHER" id="PTHR23408">
    <property type="entry name" value="METHYLMALONYL-COA MUTASE"/>
    <property type="match status" value="1"/>
</dbReference>
<dbReference type="Gene3D" id="3.40.50.300">
    <property type="entry name" value="P-loop containing nucleotide triphosphate hydrolases"/>
    <property type="match status" value="1"/>
</dbReference>
<dbReference type="CDD" id="cd03114">
    <property type="entry name" value="MMAA-like"/>
    <property type="match status" value="1"/>
</dbReference>
<keyword evidence="3" id="KW-1185">Reference proteome</keyword>
<dbReference type="NCBIfam" id="TIGR00750">
    <property type="entry name" value="lao"/>
    <property type="match status" value="1"/>
</dbReference>
<dbReference type="PANTHER" id="PTHR23408:SF3">
    <property type="entry name" value="METHYLMALONIC ACIDURIA TYPE A PROTEIN, MITOCHONDRIAL"/>
    <property type="match status" value="1"/>
</dbReference>
<dbReference type="GO" id="GO:0005525">
    <property type="term" value="F:GTP binding"/>
    <property type="evidence" value="ECO:0007669"/>
    <property type="project" value="InterPro"/>
</dbReference>
<dbReference type="SUPFAM" id="SSF52540">
    <property type="entry name" value="P-loop containing nucleoside triphosphate hydrolases"/>
    <property type="match status" value="1"/>
</dbReference>
<accession>A0A940NHY0</accession>
<dbReference type="GO" id="GO:0005737">
    <property type="term" value="C:cytoplasm"/>
    <property type="evidence" value="ECO:0007669"/>
    <property type="project" value="TreeGrafter"/>
</dbReference>
<evidence type="ECO:0000313" key="2">
    <source>
        <dbReference type="EMBL" id="MBP0724377.1"/>
    </source>
</evidence>
<dbReference type="NCBIfam" id="NF006958">
    <property type="entry name" value="PRK09435.1"/>
    <property type="match status" value="1"/>
</dbReference>
<dbReference type="Gene3D" id="1.10.287.130">
    <property type="match status" value="1"/>
</dbReference>
<comment type="caution">
    <text evidence="2">The sequence shown here is derived from an EMBL/GenBank/DDBJ whole genome shotgun (WGS) entry which is preliminary data.</text>
</comment>
<dbReference type="InterPro" id="IPR027417">
    <property type="entry name" value="P-loop_NTPase"/>
</dbReference>
<dbReference type="GO" id="GO:0003924">
    <property type="term" value="F:GTPase activity"/>
    <property type="evidence" value="ECO:0007669"/>
    <property type="project" value="InterPro"/>
</dbReference>
<dbReference type="EC" id="3.6.5.-" evidence="2"/>
<gene>
    <name evidence="2" type="primary">meaB</name>
    <name evidence="2" type="ORF">J5Y03_04150</name>
</gene>
<reference evidence="2" key="1">
    <citation type="submission" date="2021-04" db="EMBL/GenBank/DDBJ databases">
        <title>Genome seq and assembly of Bacillus sp.</title>
        <authorList>
            <person name="Chhetri G."/>
        </authorList>
    </citation>
    <scope>NUCLEOTIDE SEQUENCE</scope>
    <source>
        <strain evidence="2">RG28</strain>
    </source>
</reference>